<dbReference type="Gene3D" id="3.40.50.720">
    <property type="entry name" value="NAD(P)-binding Rossmann-like Domain"/>
    <property type="match status" value="1"/>
</dbReference>
<evidence type="ECO:0000313" key="3">
    <source>
        <dbReference type="EMBL" id="MBF9232093.1"/>
    </source>
</evidence>
<feature type="domain" description="XdhC Rossmann" evidence="2">
    <location>
        <begin position="158"/>
        <end position="299"/>
    </location>
</feature>
<feature type="domain" description="XdhC- CoxI" evidence="1">
    <location>
        <begin position="11"/>
        <end position="72"/>
    </location>
</feature>
<name>A0A931BLK9_9HYPH</name>
<dbReference type="AlphaFoldDB" id="A0A931BLK9"/>
<dbReference type="Pfam" id="PF13478">
    <property type="entry name" value="XdhC_C"/>
    <property type="match status" value="1"/>
</dbReference>
<dbReference type="PANTHER" id="PTHR30388">
    <property type="entry name" value="ALDEHYDE OXIDOREDUCTASE MOLYBDENUM COFACTOR ASSEMBLY PROTEIN"/>
    <property type="match status" value="1"/>
</dbReference>
<dbReference type="SUPFAM" id="SSF52440">
    <property type="entry name" value="PreATP-grasp domain"/>
    <property type="match status" value="1"/>
</dbReference>
<dbReference type="InterPro" id="IPR014308">
    <property type="entry name" value="Xanthine_DH_XdhC"/>
</dbReference>
<evidence type="ECO:0000259" key="2">
    <source>
        <dbReference type="Pfam" id="PF13478"/>
    </source>
</evidence>
<dbReference type="EMBL" id="JADQDO010000001">
    <property type="protein sequence ID" value="MBF9232093.1"/>
    <property type="molecule type" value="Genomic_DNA"/>
</dbReference>
<dbReference type="RefSeq" id="WP_196270072.1">
    <property type="nucleotide sequence ID" value="NZ_JADQDO010000001.1"/>
</dbReference>
<gene>
    <name evidence="3" type="primary">xdhC</name>
    <name evidence="3" type="ORF">I2H38_01735</name>
</gene>
<evidence type="ECO:0000259" key="1">
    <source>
        <dbReference type="Pfam" id="PF02625"/>
    </source>
</evidence>
<protein>
    <submittedName>
        <fullName evidence="3">Xanthine dehydrogenase accessory protein XdhC</fullName>
    </submittedName>
</protein>
<dbReference type="Proteomes" id="UP000599312">
    <property type="component" value="Unassembled WGS sequence"/>
</dbReference>
<dbReference type="InterPro" id="IPR003777">
    <property type="entry name" value="XdhC_CoxI"/>
</dbReference>
<comment type="caution">
    <text evidence="3">The sequence shown here is derived from an EMBL/GenBank/DDBJ whole genome shotgun (WGS) entry which is preliminary data.</text>
</comment>
<accession>A0A931BLK9</accession>
<keyword evidence="4" id="KW-1185">Reference proteome</keyword>
<reference evidence="3" key="1">
    <citation type="submission" date="2020-11" db="EMBL/GenBank/DDBJ databases">
        <authorList>
            <person name="Kim M.K."/>
        </authorList>
    </citation>
    <scope>NUCLEOTIDE SEQUENCE</scope>
    <source>
        <strain evidence="3">BT350</strain>
    </source>
</reference>
<evidence type="ECO:0000313" key="4">
    <source>
        <dbReference type="Proteomes" id="UP000599312"/>
    </source>
</evidence>
<dbReference type="InterPro" id="IPR052698">
    <property type="entry name" value="MoCofactor_Util/Proc"/>
</dbReference>
<dbReference type="NCBIfam" id="TIGR02964">
    <property type="entry name" value="xanthine_xdhC"/>
    <property type="match status" value="1"/>
</dbReference>
<dbReference type="InterPro" id="IPR016185">
    <property type="entry name" value="PreATP-grasp_dom_sf"/>
</dbReference>
<dbReference type="PANTHER" id="PTHR30388:SF6">
    <property type="entry name" value="XANTHINE DEHYDROGENASE SUBUNIT A-RELATED"/>
    <property type="match status" value="1"/>
</dbReference>
<proteinExistence type="predicted"/>
<sequence>MKVWRQLADLVAKQNAAALISVHDVKGSAPREVGARMVVRPDGAYHGTIGGGQLEFRMLDIAREMLGQGRPSARIVDQALGPDLGQCCGGRVKILIETFDRQDLPDLKPLIAEEAEGGQFQVECRLEHGRVRRELSSAVGDDAWTQWREVHGEALTPVLLFGAGHVGRALVLALAPLPFSVRWLDDRDDAFPAHVPANTTPVALRDPEAEIAEADPRSLILVMTHDHPLDMAIAAAALRRGFPYVGLIGSATKRARFEKRFRELGLSEEKIDALACPIGIPGIAGKEPAIVAASVVAQLLQIRERTASGLNLSPLSASNDKSAP</sequence>
<dbReference type="InterPro" id="IPR027051">
    <property type="entry name" value="XdhC_Rossmann_dom"/>
</dbReference>
<dbReference type="Pfam" id="PF02625">
    <property type="entry name" value="XdhC_CoxI"/>
    <property type="match status" value="1"/>
</dbReference>
<organism evidence="3 4">
    <name type="scientific">Microvirga alba</name>
    <dbReference type="NCBI Taxonomy" id="2791025"/>
    <lineage>
        <taxon>Bacteria</taxon>
        <taxon>Pseudomonadati</taxon>
        <taxon>Pseudomonadota</taxon>
        <taxon>Alphaproteobacteria</taxon>
        <taxon>Hyphomicrobiales</taxon>
        <taxon>Methylobacteriaceae</taxon>
        <taxon>Microvirga</taxon>
    </lineage>
</organism>